<dbReference type="RefSeq" id="XP_053021653.1">
    <property type="nucleotide sequence ID" value="XM_053170464.1"/>
</dbReference>
<dbReference type="GeneID" id="77811359"/>
<dbReference type="EMBL" id="CP110426">
    <property type="protein sequence ID" value="WAQ86098.1"/>
    <property type="molecule type" value="Genomic_DNA"/>
</dbReference>
<organism evidence="2 3">
    <name type="scientific">Puccinia triticina</name>
    <dbReference type="NCBI Taxonomy" id="208348"/>
    <lineage>
        <taxon>Eukaryota</taxon>
        <taxon>Fungi</taxon>
        <taxon>Dikarya</taxon>
        <taxon>Basidiomycota</taxon>
        <taxon>Pucciniomycotina</taxon>
        <taxon>Pucciniomycetes</taxon>
        <taxon>Pucciniales</taxon>
        <taxon>Pucciniaceae</taxon>
        <taxon>Puccinia</taxon>
    </lineage>
</organism>
<dbReference type="Proteomes" id="UP001164743">
    <property type="component" value="Chromosome 6A"/>
</dbReference>
<evidence type="ECO:0000256" key="1">
    <source>
        <dbReference type="SAM" id="MobiDB-lite"/>
    </source>
</evidence>
<gene>
    <name evidence="2" type="ORF">PtA15_6A728</name>
</gene>
<protein>
    <submittedName>
        <fullName evidence="2">Uncharacterized protein</fullName>
    </submittedName>
</protein>
<feature type="compositionally biased region" description="Polar residues" evidence="1">
    <location>
        <begin position="70"/>
        <end position="82"/>
    </location>
</feature>
<sequence length="82" mass="8907">MVQCCVASATALELRPGALDPDLTPDLNLVTSLNAGLPNPHTDTDLAYDLKEEAKKRRQLQDLNLRGKSQLMTSLDDSSQSP</sequence>
<accession>A0ABY7CP21</accession>
<keyword evidence="3" id="KW-1185">Reference proteome</keyword>
<name>A0ABY7CP21_9BASI</name>
<feature type="region of interest" description="Disordered" evidence="1">
    <location>
        <begin position="58"/>
        <end position="82"/>
    </location>
</feature>
<proteinExistence type="predicted"/>
<evidence type="ECO:0000313" key="2">
    <source>
        <dbReference type="EMBL" id="WAQ86098.1"/>
    </source>
</evidence>
<evidence type="ECO:0000313" key="3">
    <source>
        <dbReference type="Proteomes" id="UP001164743"/>
    </source>
</evidence>
<reference evidence="2" key="1">
    <citation type="submission" date="2022-10" db="EMBL/GenBank/DDBJ databases">
        <title>Puccinia triticina Genome sequencing and assembly.</title>
        <authorList>
            <person name="Li C."/>
        </authorList>
    </citation>
    <scope>NUCLEOTIDE SEQUENCE</scope>
    <source>
        <strain evidence="2">Pt15</strain>
    </source>
</reference>